<evidence type="ECO:0000313" key="2">
    <source>
        <dbReference type="Proteomes" id="UP000253728"/>
    </source>
</evidence>
<organism evidence="1 2">
    <name type="scientific">Aggregatibacter aphrophilus</name>
    <name type="common">Haemophilus aphrophilus</name>
    <dbReference type="NCBI Taxonomy" id="732"/>
    <lineage>
        <taxon>Bacteria</taxon>
        <taxon>Pseudomonadati</taxon>
        <taxon>Pseudomonadota</taxon>
        <taxon>Gammaproteobacteria</taxon>
        <taxon>Pasteurellales</taxon>
        <taxon>Pasteurellaceae</taxon>
        <taxon>Aggregatibacter</taxon>
    </lineage>
</organism>
<keyword evidence="1" id="KW-0548">Nucleotidyltransferase</keyword>
<evidence type="ECO:0000313" key="1">
    <source>
        <dbReference type="EMBL" id="SSY93777.1"/>
    </source>
</evidence>
<dbReference type="InterPro" id="IPR020568">
    <property type="entry name" value="Ribosomal_Su5_D2-typ_SF"/>
</dbReference>
<proteinExistence type="predicted"/>
<dbReference type="SUPFAM" id="SSF54211">
    <property type="entry name" value="Ribosomal protein S5 domain 2-like"/>
    <property type="match status" value="1"/>
</dbReference>
<dbReference type="GO" id="GO:0004654">
    <property type="term" value="F:polyribonucleotide nucleotidyltransferase activity"/>
    <property type="evidence" value="ECO:0007669"/>
    <property type="project" value="UniProtKB-EC"/>
</dbReference>
<dbReference type="Proteomes" id="UP000253728">
    <property type="component" value="Unassembled WGS sequence"/>
</dbReference>
<dbReference type="Gene3D" id="3.30.230.70">
    <property type="entry name" value="GHMP Kinase, N-terminal domain"/>
    <property type="match status" value="1"/>
</dbReference>
<reference evidence="1 2" key="1">
    <citation type="submission" date="2018-06" db="EMBL/GenBank/DDBJ databases">
        <authorList>
            <consortium name="Pathogen Informatics"/>
            <person name="Doyle S."/>
        </authorList>
    </citation>
    <scope>NUCLEOTIDE SEQUENCE [LARGE SCALE GENOMIC DNA]</scope>
    <source>
        <strain evidence="1 2">NCTC5908</strain>
    </source>
</reference>
<name>A0A336N3F5_AGGAP</name>
<gene>
    <name evidence="1" type="primary">pnp_2</name>
    <name evidence="1" type="ORF">NCTC5908_00546</name>
</gene>
<dbReference type="InterPro" id="IPR027408">
    <property type="entry name" value="PNPase/RNase_PH_dom_sf"/>
</dbReference>
<dbReference type="AlphaFoldDB" id="A0A336N3F5"/>
<protein>
    <submittedName>
        <fullName evidence="1">Polyribonucleotide nucleotidyltransferase</fullName>
        <ecNumber evidence="1">2.7.7.8</ecNumber>
    </submittedName>
</protein>
<dbReference type="EMBL" id="UFSP01000001">
    <property type="protein sequence ID" value="SSY93777.1"/>
    <property type="molecule type" value="Genomic_DNA"/>
</dbReference>
<dbReference type="EC" id="2.7.7.8" evidence="1"/>
<keyword evidence="1" id="KW-0808">Transferase</keyword>
<accession>A0A336N3F5</accession>
<sequence>MNPIVKQFKYGQHTVTLETGAIARQATAAVMASMDDTTVFVTVVAKKMLKKVKISFR</sequence>